<keyword evidence="2" id="KW-1185">Reference proteome</keyword>
<name>A0ACC2J696_9PEZI</name>
<evidence type="ECO:0000313" key="1">
    <source>
        <dbReference type="EMBL" id="KAJ8122927.1"/>
    </source>
</evidence>
<accession>A0ACC2J696</accession>
<sequence length="1476" mass="163335">MAPTWSIHSFHISVPVGDAAIHLLCDTTPAQGGKPEVHSAVLIDGGKPQEKGAEAIKGVIRYVNDKYAFTESFADPFAPEGAQPPFPRSLRFDSIVITHWDEDHYLGVLGLLADGFDLSFTKGKYEGSTISLGSWCNSLLEKTKKTANDWAVLIPNWYCKYDDASIKQLKDNKQQAVSCVVYNDGNSSSYDKLVEAVKKHTGDYKRLKTTIYVPGAVDAAFSGPDKSKRGITNRIKRDLGRLEYEQEAQFASFQYKVTKGAILFPYLANLKESYKLTIGTNLFTQSKPQGSSWDSFESPHDLLKSHNLGNQPGLFIVASQQRVIHNATRLEYDKYHASTPTWFALPEKTSLSPAPIPIGKTSLETRVSDGVEIGSVPNVIGENHEQIENKVKTCRPPSPGSIRRNAISIVTMALGAQNGTADFKNTEILHYSGGDALWDVEGGIARWLVDAKPSTDTNTPYRTKVMKLSHHGSKGTSSIALLNVLFADYYVASATNGGRFGHPHMEVSLMMYAQWKYQQYLDIATTELPWLSMCYPAWLNPSTIRASVVPRVRAFTSDDSKPSVTFRTAVNNRMKHIQGSESTPFTIFNEDIKKIKDLKTKGPSFLKVKPNPTKAPTQDQWDEYKGVLVKMKTFWDAMTPPENDPQKPGISFLIKTTPGQPAQVQGFRESEPPFSLMKKTVPVGLQAAPTQALNISNPKVAAVPSTISGTSLQTNMNHLRDITNIDYRMPLKKSKVITDMEEGNGYLKGDIFGDKLIAEYEDPEDEFLEDDMEKDPCVKEEVEKVTVQPEPFHEEIVTTHSMSSSSSSHQITTLPLQSNLMMNTMTTNADADALAPYLLVSSIYVQDKFAYDSSRFAFISPDTVFDIFSFYLPSGYVVLERKQPEPAASGATEVLELSMADEWGKRLMVPGRVEISSVNLTCSFQQEVGSGVPQLFVKVTTIDAKIKMGGGSLSREFAVRNISAGVDSPTTGSDPLEIRLAARHSVMFWPLVLDNIEPLSLPDLLTLLGPPWLADNPLSKIKELNDISFSFKKTDARSGLYLAGGSVAPAALRFDFELDKKEQANAISDWLRTNKIMPLQGINIEDLVFTSIKEFRTEPTGEGLVRYMSDIFQLSGKIRINSSAVDFRIRFQPDQTTVTIRFPDKGLSVAEIFSWLSSCLDLPFGASGFKEGAVQELSPTADPSSVSVAVYQVDLSLDKDMNWSCTVTLQLNILGSVFITYFSLPGPRLRAELWNEYFVDREVPSYLPWFDDWTAIVPFDADQLSGKAELKDMDASAAELSDLGFLTLRNAVFDAGISNGNNIHVELTATVAVKPPELSFPMIWPKSFRVQALYNKTIGAGSSPSWRIGLAASLYLPPKIDDIIKLPVRLDLSATKTDQYWLFAGSTRDLDFGALYGYFATDARDDILDMLGGIGIPRLDVQFLYAKQSKQLIINGLLQLKTIFLEFEYTYSNGDQAPGGADWQLTASFAGGYLHV</sequence>
<gene>
    <name evidence="1" type="ORF">ONZ43_g1001</name>
</gene>
<organism evidence="1 2">
    <name type="scientific">Nemania bipapillata</name>
    <dbReference type="NCBI Taxonomy" id="110536"/>
    <lineage>
        <taxon>Eukaryota</taxon>
        <taxon>Fungi</taxon>
        <taxon>Dikarya</taxon>
        <taxon>Ascomycota</taxon>
        <taxon>Pezizomycotina</taxon>
        <taxon>Sordariomycetes</taxon>
        <taxon>Xylariomycetidae</taxon>
        <taxon>Xylariales</taxon>
        <taxon>Xylariaceae</taxon>
        <taxon>Nemania</taxon>
    </lineage>
</organism>
<evidence type="ECO:0000313" key="2">
    <source>
        <dbReference type="Proteomes" id="UP001153334"/>
    </source>
</evidence>
<comment type="caution">
    <text evidence="1">The sequence shown here is derived from an EMBL/GenBank/DDBJ whole genome shotgun (WGS) entry which is preliminary data.</text>
</comment>
<dbReference type="Proteomes" id="UP001153334">
    <property type="component" value="Unassembled WGS sequence"/>
</dbReference>
<reference evidence="1" key="1">
    <citation type="submission" date="2022-11" db="EMBL/GenBank/DDBJ databases">
        <title>Genome Sequence of Nemania bipapillata.</title>
        <authorList>
            <person name="Buettner E."/>
        </authorList>
    </citation>
    <scope>NUCLEOTIDE SEQUENCE</scope>
    <source>
        <strain evidence="1">CP14</strain>
    </source>
</reference>
<dbReference type="EMBL" id="JAPESX010000152">
    <property type="protein sequence ID" value="KAJ8122927.1"/>
    <property type="molecule type" value="Genomic_DNA"/>
</dbReference>
<proteinExistence type="predicted"/>
<protein>
    <submittedName>
        <fullName evidence="1">Uncharacterized protein</fullName>
    </submittedName>
</protein>